<gene>
    <name evidence="1" type="ORF">SAMN02746091_01728</name>
</gene>
<name>A0A1M4YRG5_9CLOT</name>
<dbReference type="PANTHER" id="PTHR34351:SF2">
    <property type="entry name" value="DUF58 DOMAIN-CONTAINING PROTEIN"/>
    <property type="match status" value="1"/>
</dbReference>
<dbReference type="AlphaFoldDB" id="A0A1M4YRG5"/>
<evidence type="ECO:0000313" key="2">
    <source>
        <dbReference type="Proteomes" id="UP000184423"/>
    </source>
</evidence>
<sequence length="370" mass="43450">MLYVLLFLLILFFFVNNVMQKIIYRNLFYNIYPSKEVIEFGEEVKLVFQLENRKKLPITFLEAFLEVPKGMYFKNKKNKITNEMYFSFQTVLMPYQRRVREYTVLFKRRGLYVINNAYLQVGDILGLSTKEISFYINKSVIVLPNKLNFEEVLIPYGSTMGNISVKRFILDDPTMIVGLREYTGFEPQKNIHWPTSLRLNKLMVKNFDYTTDSTVMIVVNVESYKPFYYSIDSKKIEDCISIARDICEKLHDSKISYGISINSQITSSNNEIIHYGLTEHHRYNVLKLLGMVDYNVSMPFEDYLEYLMPICSNYSSFVLILPKVFEEYILNIERISKEVNKLIIIAASRDNLELLSSNNIETYVIGGDFN</sequence>
<reference evidence="2" key="1">
    <citation type="submission" date="2016-11" db="EMBL/GenBank/DDBJ databases">
        <authorList>
            <person name="Varghese N."/>
            <person name="Submissions S."/>
        </authorList>
    </citation>
    <scope>NUCLEOTIDE SEQUENCE [LARGE SCALE GENOMIC DNA]</scope>
    <source>
        <strain evidence="2">DSM 10124</strain>
    </source>
</reference>
<dbReference type="PANTHER" id="PTHR34351">
    <property type="entry name" value="SLR1927 PROTEIN-RELATED"/>
    <property type="match status" value="1"/>
</dbReference>
<dbReference type="EMBL" id="FQVG01000033">
    <property type="protein sequence ID" value="SHF08247.1"/>
    <property type="molecule type" value="Genomic_DNA"/>
</dbReference>
<organism evidence="1 2">
    <name type="scientific">Caloramator proteoclasticus DSM 10124</name>
    <dbReference type="NCBI Taxonomy" id="1121262"/>
    <lineage>
        <taxon>Bacteria</taxon>
        <taxon>Bacillati</taxon>
        <taxon>Bacillota</taxon>
        <taxon>Clostridia</taxon>
        <taxon>Eubacteriales</taxon>
        <taxon>Clostridiaceae</taxon>
        <taxon>Caloramator</taxon>
    </lineage>
</organism>
<protein>
    <submittedName>
        <fullName evidence="1">Uncharacterized protein</fullName>
    </submittedName>
</protein>
<proteinExistence type="predicted"/>
<dbReference type="RefSeq" id="WP_073249050.1">
    <property type="nucleotide sequence ID" value="NZ_FQVG01000033.1"/>
</dbReference>
<evidence type="ECO:0000313" key="1">
    <source>
        <dbReference type="EMBL" id="SHF08247.1"/>
    </source>
</evidence>
<accession>A0A1M4YRG5</accession>
<dbReference type="Proteomes" id="UP000184423">
    <property type="component" value="Unassembled WGS sequence"/>
</dbReference>
<keyword evidence="2" id="KW-1185">Reference proteome</keyword>